<comment type="caution">
    <text evidence="2">The sequence shown here is derived from an EMBL/GenBank/DDBJ whole genome shotgun (WGS) entry which is preliminary data.</text>
</comment>
<sequence length="162" mass="18191">MNFYTEDEISIDKFPDFDKFHPKRRVAIAVDGSESAIKSLKYAIENVFRKDDAIFVLNAVKTSNFEAFKSEEEAKGLKIQNTEKAAFAVKKSLELLKDFDKKHGLVLTGKDEREILLNALETLEPNFFVVGSRGLGAVKRVVLGSVSSYLVHHTKCPIIVVK</sequence>
<reference evidence="2 3" key="1">
    <citation type="journal article" date="2024" name="BMC Biol.">
        <title>Comparative genomics of Ascetosporea gives new insight into the evolutionary basis for animal parasitism in Rhizaria.</title>
        <authorList>
            <person name="Hiltunen Thoren M."/>
            <person name="Onut-Brannstrom I."/>
            <person name="Alfjorden A."/>
            <person name="Peckova H."/>
            <person name="Swords F."/>
            <person name="Hooper C."/>
            <person name="Holzer A.S."/>
            <person name="Bass D."/>
            <person name="Burki F."/>
        </authorList>
    </citation>
    <scope>NUCLEOTIDE SEQUENCE [LARGE SCALE GENOMIC DNA]</scope>
    <source>
        <strain evidence="2">20-A016</strain>
    </source>
</reference>
<accession>A0ABV2AET0</accession>
<name>A0ABV2AET0_9EUKA</name>
<dbReference type="EMBL" id="JBDODL010000026">
    <property type="protein sequence ID" value="MES1918192.1"/>
    <property type="molecule type" value="Genomic_DNA"/>
</dbReference>
<dbReference type="Pfam" id="PF00582">
    <property type="entry name" value="Usp"/>
    <property type="match status" value="1"/>
</dbReference>
<dbReference type="CDD" id="cd23659">
    <property type="entry name" value="USP_At3g01520-like"/>
    <property type="match status" value="1"/>
</dbReference>
<proteinExistence type="predicted"/>
<dbReference type="SUPFAM" id="SSF52402">
    <property type="entry name" value="Adenine nucleotide alpha hydrolases-like"/>
    <property type="match status" value="1"/>
</dbReference>
<evidence type="ECO:0000259" key="1">
    <source>
        <dbReference type="Pfam" id="PF00582"/>
    </source>
</evidence>
<dbReference type="Proteomes" id="UP001439008">
    <property type="component" value="Unassembled WGS sequence"/>
</dbReference>
<feature type="domain" description="UspA" evidence="1">
    <location>
        <begin position="24"/>
        <end position="162"/>
    </location>
</feature>
<protein>
    <recommendedName>
        <fullName evidence="1">UspA domain-containing protein</fullName>
    </recommendedName>
</protein>
<evidence type="ECO:0000313" key="2">
    <source>
        <dbReference type="EMBL" id="MES1918192.1"/>
    </source>
</evidence>
<dbReference type="PANTHER" id="PTHR46100">
    <property type="entry name" value="IMP2'P"/>
    <property type="match status" value="1"/>
</dbReference>
<evidence type="ECO:0000313" key="3">
    <source>
        <dbReference type="Proteomes" id="UP001439008"/>
    </source>
</evidence>
<keyword evidence="3" id="KW-1185">Reference proteome</keyword>
<dbReference type="PRINTS" id="PR01438">
    <property type="entry name" value="UNVRSLSTRESS"/>
</dbReference>
<dbReference type="InterPro" id="IPR006015">
    <property type="entry name" value="Universal_stress_UspA"/>
</dbReference>
<gene>
    <name evidence="2" type="ORF">MHBO_000201</name>
</gene>
<dbReference type="InterPro" id="IPR006016">
    <property type="entry name" value="UspA"/>
</dbReference>
<organism evidence="2 3">
    <name type="scientific">Bonamia ostreae</name>
    <dbReference type="NCBI Taxonomy" id="126728"/>
    <lineage>
        <taxon>Eukaryota</taxon>
        <taxon>Sar</taxon>
        <taxon>Rhizaria</taxon>
        <taxon>Endomyxa</taxon>
        <taxon>Ascetosporea</taxon>
        <taxon>Haplosporida</taxon>
        <taxon>Bonamia</taxon>
    </lineage>
</organism>
<dbReference type="PANTHER" id="PTHR46100:SF4">
    <property type="entry name" value="USPA DOMAIN-CONTAINING PROTEIN"/>
    <property type="match status" value="1"/>
</dbReference>
<dbReference type="Gene3D" id="3.40.50.620">
    <property type="entry name" value="HUPs"/>
    <property type="match status" value="1"/>
</dbReference>
<dbReference type="InterPro" id="IPR014729">
    <property type="entry name" value="Rossmann-like_a/b/a_fold"/>
</dbReference>